<feature type="transmembrane region" description="Helical" evidence="1">
    <location>
        <begin position="148"/>
        <end position="166"/>
    </location>
</feature>
<dbReference type="NCBIfam" id="TIGR04370">
    <property type="entry name" value="glyco_rpt_poly"/>
    <property type="match status" value="1"/>
</dbReference>
<name>A0A6C0Y5V9_9GAMM</name>
<feature type="transmembrane region" description="Helical" evidence="1">
    <location>
        <begin position="224"/>
        <end position="245"/>
    </location>
</feature>
<evidence type="ECO:0000313" key="3">
    <source>
        <dbReference type="Proteomes" id="UP000503440"/>
    </source>
</evidence>
<feature type="transmembrane region" description="Helical" evidence="1">
    <location>
        <begin position="6"/>
        <end position="23"/>
    </location>
</feature>
<protein>
    <submittedName>
        <fullName evidence="2">Oligosaccharide repeat unit polymerase</fullName>
    </submittedName>
</protein>
<dbReference type="EMBL" id="CP044455">
    <property type="protein sequence ID" value="QIC71519.1"/>
    <property type="molecule type" value="Genomic_DNA"/>
</dbReference>
<keyword evidence="1" id="KW-0472">Membrane</keyword>
<feature type="transmembrane region" description="Helical" evidence="1">
    <location>
        <begin position="30"/>
        <end position="52"/>
    </location>
</feature>
<dbReference type="AlphaFoldDB" id="A0A6C0Y5V9"/>
<evidence type="ECO:0000256" key="1">
    <source>
        <dbReference type="SAM" id="Phobius"/>
    </source>
</evidence>
<feature type="transmembrane region" description="Helical" evidence="1">
    <location>
        <begin position="355"/>
        <end position="373"/>
    </location>
</feature>
<feature type="transmembrane region" description="Helical" evidence="1">
    <location>
        <begin position="173"/>
        <end position="191"/>
    </location>
</feature>
<keyword evidence="1" id="KW-1133">Transmembrane helix</keyword>
<feature type="transmembrane region" description="Helical" evidence="1">
    <location>
        <begin position="91"/>
        <end position="112"/>
    </location>
</feature>
<organism evidence="2 3">
    <name type="scientific">Acinetobacter indicus</name>
    <dbReference type="NCBI Taxonomy" id="756892"/>
    <lineage>
        <taxon>Bacteria</taxon>
        <taxon>Pseudomonadati</taxon>
        <taxon>Pseudomonadota</taxon>
        <taxon>Gammaproteobacteria</taxon>
        <taxon>Moraxellales</taxon>
        <taxon>Moraxellaceae</taxon>
        <taxon>Acinetobacter</taxon>
    </lineage>
</organism>
<keyword evidence="1" id="KW-0812">Transmembrane</keyword>
<accession>A0A6C0Y5V9</accession>
<feature type="transmembrane region" description="Helical" evidence="1">
    <location>
        <begin position="325"/>
        <end position="343"/>
    </location>
</feature>
<reference evidence="2 3" key="1">
    <citation type="submission" date="2019-09" db="EMBL/GenBank/DDBJ databases">
        <title>Non-baumannii Acinetobacter spp. carrying blaNDM-1 isolated in China.</title>
        <authorList>
            <person name="Cui C."/>
            <person name="Chen C."/>
            <person name="Sun J."/>
            <person name="Liu Y."/>
        </authorList>
    </citation>
    <scope>NUCLEOTIDE SEQUENCE [LARGE SCALE GENOMIC DNA]</scope>
    <source>
        <strain evidence="2 3">B18</strain>
    </source>
</reference>
<feature type="transmembrane region" description="Helical" evidence="1">
    <location>
        <begin position="58"/>
        <end position="79"/>
    </location>
</feature>
<evidence type="ECO:0000313" key="2">
    <source>
        <dbReference type="EMBL" id="QIC71519.1"/>
    </source>
</evidence>
<dbReference type="Proteomes" id="UP000503440">
    <property type="component" value="Chromosome"/>
</dbReference>
<proteinExistence type="predicted"/>
<feature type="transmembrane region" description="Helical" evidence="1">
    <location>
        <begin position="385"/>
        <end position="404"/>
    </location>
</feature>
<sequence>MVVEIILYIVCFLIPLLFNYKFYGFNGSTFLLFIYFIGTLCALYVAFFTTMFDSDRLSIYAVTYHLVCLFLLLFPIVNFGNKLKGYRLDDATLKVFTFVIIFFSFMSLFLYLPDVIEVFKMGLSQARVAFYMGTLKAESDGLLEYLKLPGKGLSLVAPFFLFYYIVNYPEKKLLIYLLLISSMVDVLFTLTNAGRGGLIRWAFVMIYFYLTFKNEINSKLKKYITSSLTILGVAFFSIFMITTVGRFSDREHSILDYILSYAGQPYIYFSYQFFDFFDITSYGTRIFKIFSSDVDDTYYLDMVTGQLDYGTNTFSTLAGDFYKDLGFYFTFLLCLFHFILYLFVYKTNVFNRLKVFKITLFSIMLCIVLNGYFYYQYSSASDTKIFLLVLFFSLFIPVFEKTIVNMQKRN</sequence>
<feature type="transmembrane region" description="Helical" evidence="1">
    <location>
        <begin position="197"/>
        <end position="212"/>
    </location>
</feature>
<gene>
    <name evidence="2" type="ORF">FSC09_14510</name>
</gene>